<organism evidence="1 2">
    <name type="scientific">Rotaria sordida</name>
    <dbReference type="NCBI Taxonomy" id="392033"/>
    <lineage>
        <taxon>Eukaryota</taxon>
        <taxon>Metazoa</taxon>
        <taxon>Spiralia</taxon>
        <taxon>Gnathifera</taxon>
        <taxon>Rotifera</taxon>
        <taxon>Eurotatoria</taxon>
        <taxon>Bdelloidea</taxon>
        <taxon>Philodinida</taxon>
        <taxon>Philodinidae</taxon>
        <taxon>Rotaria</taxon>
    </lineage>
</organism>
<reference evidence="1" key="1">
    <citation type="submission" date="2021-02" db="EMBL/GenBank/DDBJ databases">
        <authorList>
            <person name="Nowell W R."/>
        </authorList>
    </citation>
    <scope>NUCLEOTIDE SEQUENCE</scope>
</reference>
<accession>A0A818LCF0</accession>
<sequence length="384" mass="45236">MNSNCKRKDVIIIDKIKTENEMQSNVAAVQSTTTTKIDFYNDIKTVYLTSFKSSLSRCHCSKSSLVIFNHGECFFDQPVCYPGFIGDQCEIKLKNETYRSHCPIDTHKIQWTRSLIKQTKKKCLQSKYAQQEWNISCIFLCFYHRLTGITQIPSIFWHKSLNNELDYWKENPMIIDDRLQEHVEGFHGYKIVPLKINSIVEIGAGPFTQVQYLLTPFRLIKQITLIEPNALNYMKLNNCAYRGGYLRGYPISIIAESIEIIMKNRRQEKSFLNSSKYYSALISINVIEHVNDALEYFRGLYDLLEDNGLLIFHERWFDYPQQGDCVLQNAEYLHPIRITKWIIDRFLNQFEILYINFNRTKRQIYSPCFEQGVYFIGRKKSNCV</sequence>
<evidence type="ECO:0000313" key="2">
    <source>
        <dbReference type="Proteomes" id="UP000663836"/>
    </source>
</evidence>
<evidence type="ECO:0000313" key="1">
    <source>
        <dbReference type="EMBL" id="CAF3574985.1"/>
    </source>
</evidence>
<proteinExistence type="predicted"/>
<dbReference type="Gene3D" id="3.40.50.150">
    <property type="entry name" value="Vaccinia Virus protein VP39"/>
    <property type="match status" value="1"/>
</dbReference>
<dbReference type="AlphaFoldDB" id="A0A818LCF0"/>
<dbReference type="EMBL" id="CAJOBD010000098">
    <property type="protein sequence ID" value="CAF3574985.1"/>
    <property type="molecule type" value="Genomic_DNA"/>
</dbReference>
<comment type="caution">
    <text evidence="1">The sequence shown here is derived from an EMBL/GenBank/DDBJ whole genome shotgun (WGS) entry which is preliminary data.</text>
</comment>
<protein>
    <submittedName>
        <fullName evidence="1">Uncharacterized protein</fullName>
    </submittedName>
</protein>
<gene>
    <name evidence="1" type="ORF">JBS370_LOCUS2512</name>
</gene>
<name>A0A818LCF0_9BILA</name>
<dbReference type="InterPro" id="IPR029063">
    <property type="entry name" value="SAM-dependent_MTases_sf"/>
</dbReference>
<dbReference type="Proteomes" id="UP000663836">
    <property type="component" value="Unassembled WGS sequence"/>
</dbReference>
<dbReference type="SUPFAM" id="SSF53335">
    <property type="entry name" value="S-adenosyl-L-methionine-dependent methyltransferases"/>
    <property type="match status" value="1"/>
</dbReference>